<evidence type="ECO:0000313" key="1">
    <source>
        <dbReference type="EMBL" id="SIP88184.1"/>
    </source>
</evidence>
<accession>A0A1N6N7W6</accession>
<dbReference type="Proteomes" id="UP000186400">
    <property type="component" value="Unassembled WGS sequence"/>
</dbReference>
<gene>
    <name evidence="1" type="ORF">SAMN05920897_101106</name>
</gene>
<keyword evidence="2" id="KW-1185">Reference proteome</keyword>
<name>A0A1N6N7W6_9SPIO</name>
<proteinExistence type="predicted"/>
<dbReference type="AlphaFoldDB" id="A0A1N6N7W6"/>
<dbReference type="EMBL" id="FTMS01000001">
    <property type="protein sequence ID" value="SIP88184.1"/>
    <property type="molecule type" value="Genomic_DNA"/>
</dbReference>
<evidence type="ECO:0000313" key="2">
    <source>
        <dbReference type="Proteomes" id="UP000186400"/>
    </source>
</evidence>
<organism evidence="1 2">
    <name type="scientific">Alkalispirochaeta americana</name>
    <dbReference type="NCBI Taxonomy" id="159291"/>
    <lineage>
        <taxon>Bacteria</taxon>
        <taxon>Pseudomonadati</taxon>
        <taxon>Spirochaetota</taxon>
        <taxon>Spirochaetia</taxon>
        <taxon>Spirochaetales</taxon>
        <taxon>Spirochaetaceae</taxon>
        <taxon>Alkalispirochaeta</taxon>
    </lineage>
</organism>
<reference evidence="1 2" key="1">
    <citation type="submission" date="2017-01" db="EMBL/GenBank/DDBJ databases">
        <authorList>
            <person name="Mah S.A."/>
            <person name="Swanson W.J."/>
            <person name="Moy G.W."/>
            <person name="Vacquier V.D."/>
        </authorList>
    </citation>
    <scope>NUCLEOTIDE SEQUENCE [LARGE SCALE GENOMIC DNA]</scope>
    <source>
        <strain evidence="1 2">ASpG1</strain>
    </source>
</reference>
<sequence length="341" mass="40065">MNLSDIAAMIGGMNIQLYDQREQALRDKLKAALRTIDPAMYATCRLMESELGNLSRVFCSYPSILDNQHFGDEIHSVDTLIERLFRDGCDHTVLLPTKVMVGRTFTVAKFNFFGFLRKVCARYGALAEYEEEIQALWEHLLFSLLIEDVYQVIIERNGFYSPELRREAALELIHLWEYRFDQTVTEYAPAVVELWRARLQIAPVFGTMMGTMELMRLSSLLSERWYHFLDELGENREVQQSLEEFVFGIVHEEVCLVRETMERRGITTVNRESLQEMLSQEVPLEPIQGDDPREMYRFYHRRSRRILRRRIAGNEGPQRTLEEILLVFLVQHRLASRKTRS</sequence>
<protein>
    <submittedName>
        <fullName evidence="1">Uncharacterized protein</fullName>
    </submittedName>
</protein>
<dbReference type="STRING" id="159291.SAMN05920897_101106"/>